<sequence length="259" mass="28370">MNAPLPPDDTQLGAWLDGELPPAEHDRISAWLEAHPADAQRVQAWAADRDALRALWGPVADEPVPAALQRPLWRGTARPAWARAAMVAGLLITGALAGGGAVWWQQHEAAGSVAAVPIEPAWVQRAALAHSLYVPDQRHPVEVRAQEDHLARWLTRRTQLPVKLFDLRAQGFALVGGRLLPDTDGPGAQLMYQDDSGQRVTVYLRKPDPQVPAAFRYEQQGDLGLFYWVEGGCGYALAGSLPRERLLALAEAIYQQQPE</sequence>
<gene>
    <name evidence="1" type="ORF">MW290_15405</name>
</gene>
<proteinExistence type="predicted"/>
<name>A0ABY4SGG1_AQUTE</name>
<dbReference type="EMBL" id="CP097636">
    <property type="protein sequence ID" value="URI10400.1"/>
    <property type="molecule type" value="Genomic_DNA"/>
</dbReference>
<dbReference type="RefSeq" id="WP_250198603.1">
    <property type="nucleotide sequence ID" value="NZ_CP097636.1"/>
</dbReference>
<keyword evidence="2" id="KW-1185">Reference proteome</keyword>
<dbReference type="Proteomes" id="UP001056201">
    <property type="component" value="Chromosome 2"/>
</dbReference>
<accession>A0ABY4SGG1</accession>
<evidence type="ECO:0000313" key="2">
    <source>
        <dbReference type="Proteomes" id="UP001056201"/>
    </source>
</evidence>
<reference evidence="1" key="1">
    <citation type="submission" date="2022-05" db="EMBL/GenBank/DDBJ databases">
        <title>An RpoN-dependent PEP-CTERM gene is involved in floc formation of an Aquincola tertiaricarbonis strain.</title>
        <authorList>
            <person name="Qiu D."/>
            <person name="Xia M."/>
        </authorList>
    </citation>
    <scope>NUCLEOTIDE SEQUENCE</scope>
    <source>
        <strain evidence="1">RN12</strain>
    </source>
</reference>
<protein>
    <submittedName>
        <fullName evidence="1">Anti-sigma factor</fullName>
    </submittedName>
</protein>
<organism evidence="1 2">
    <name type="scientific">Aquincola tertiaricarbonis</name>
    <dbReference type="NCBI Taxonomy" id="391953"/>
    <lineage>
        <taxon>Bacteria</taxon>
        <taxon>Pseudomonadati</taxon>
        <taxon>Pseudomonadota</taxon>
        <taxon>Betaproteobacteria</taxon>
        <taxon>Burkholderiales</taxon>
        <taxon>Sphaerotilaceae</taxon>
        <taxon>Aquincola</taxon>
    </lineage>
</organism>
<evidence type="ECO:0000313" key="1">
    <source>
        <dbReference type="EMBL" id="URI10400.1"/>
    </source>
</evidence>